<evidence type="ECO:0000313" key="1">
    <source>
        <dbReference type="EMBL" id="THG54508.1"/>
    </source>
</evidence>
<accession>A0AC61S706</accession>
<evidence type="ECO:0000313" key="2">
    <source>
        <dbReference type="Proteomes" id="UP000305401"/>
    </source>
</evidence>
<feature type="non-terminal residue" evidence="1">
    <location>
        <position position="41"/>
    </location>
</feature>
<gene>
    <name evidence="1" type="ORF">E5990_02505</name>
</gene>
<keyword evidence="2" id="KW-1185">Reference proteome</keyword>
<comment type="caution">
    <text evidence="1">The sequence shown here is derived from an EMBL/GenBank/DDBJ whole genome shotgun (WGS) entry which is preliminary data.</text>
</comment>
<reference evidence="1" key="1">
    <citation type="submission" date="2019-04" db="EMBL/GenBank/DDBJ databases">
        <title>Microbes associate with the intestines of laboratory mice.</title>
        <authorList>
            <person name="Navarre W."/>
            <person name="Wong E."/>
            <person name="Huang K.C."/>
            <person name="Tropini C."/>
            <person name="Ng K."/>
            <person name="Yu B."/>
        </authorList>
    </citation>
    <scope>NUCLEOTIDE SEQUENCE</scope>
    <source>
        <strain evidence="1">NM86_A22</strain>
    </source>
</reference>
<dbReference type="Proteomes" id="UP000305401">
    <property type="component" value="Unassembled WGS sequence"/>
</dbReference>
<sequence>MTDKTVSVDLLFETSWEVCNKIGGIYTVLSTKAKTLQTLYK</sequence>
<protein>
    <submittedName>
        <fullName evidence="1">Uncharacterized protein</fullName>
    </submittedName>
</protein>
<dbReference type="EMBL" id="SSTG01000016">
    <property type="protein sequence ID" value="THG54508.1"/>
    <property type="molecule type" value="Genomic_DNA"/>
</dbReference>
<name>A0AC61S706_9BACT</name>
<proteinExistence type="predicted"/>
<organism evidence="1 2">
    <name type="scientific">Muribaculum caecicola</name>
    <dbReference type="NCBI Taxonomy" id="3038144"/>
    <lineage>
        <taxon>Bacteria</taxon>
        <taxon>Pseudomonadati</taxon>
        <taxon>Bacteroidota</taxon>
        <taxon>Bacteroidia</taxon>
        <taxon>Bacteroidales</taxon>
        <taxon>Muribaculaceae</taxon>
        <taxon>Muribaculum</taxon>
    </lineage>
</organism>